<sequence length="71" mass="8629">MGKVTIQVEVPDEYVDSFKKHVEEMARFLRNKERLKENMEKVKGILKTDKSWKELKEEYYEAHVGRYIRHS</sequence>
<reference evidence="4 6" key="3">
    <citation type="submission" date="2016-10" db="EMBL/GenBank/DDBJ databases">
        <authorList>
            <person name="de Groot N.N."/>
        </authorList>
    </citation>
    <scope>NUCLEOTIDE SEQUENCE [LARGE SCALE GENOMIC DNA]</scope>
    <source>
        <strain evidence="4 6">OGL-20</strain>
    </source>
</reference>
<dbReference type="RefSeq" id="WP_055428692.1">
    <property type="nucleotide sequence ID" value="NZ_CP015105.1"/>
</dbReference>
<feature type="coiled-coil region" evidence="1">
    <location>
        <begin position="18"/>
        <end position="45"/>
    </location>
</feature>
<dbReference type="STRING" id="277988.SAMN05216170_0946"/>
<dbReference type="Proteomes" id="UP000051862">
    <property type="component" value="Unassembled WGS sequence"/>
</dbReference>
<evidence type="ECO:0000313" key="5">
    <source>
        <dbReference type="Proteomes" id="UP000051862"/>
    </source>
</evidence>
<evidence type="ECO:0000256" key="1">
    <source>
        <dbReference type="SAM" id="Coils"/>
    </source>
</evidence>
<evidence type="ECO:0000313" key="4">
    <source>
        <dbReference type="EMBL" id="SEV93218.1"/>
    </source>
</evidence>
<dbReference type="EMBL" id="LIXN01000003">
    <property type="protein sequence ID" value="KQH83036.1"/>
    <property type="molecule type" value="Genomic_DNA"/>
</dbReference>
<evidence type="ECO:0000313" key="6">
    <source>
        <dbReference type="Proteomes" id="UP000182125"/>
    </source>
</evidence>
<dbReference type="AlphaFoldDB" id="A0A0Q2XP29"/>
<name>A0A0Q2XP29_9EURY</name>
<dbReference type="GeneID" id="33333776"/>
<evidence type="ECO:0000313" key="2">
    <source>
        <dbReference type="EMBL" id="ASJ12303.1"/>
    </source>
</evidence>
<dbReference type="OrthoDB" id="90469at2157"/>
<dbReference type="EMBL" id="FOIW01000001">
    <property type="protein sequence ID" value="SEV93218.1"/>
    <property type="molecule type" value="Genomic_DNA"/>
</dbReference>
<organism evidence="3 5">
    <name type="scientific">Thermococcus thioreducens</name>
    <dbReference type="NCBI Taxonomy" id="277988"/>
    <lineage>
        <taxon>Archaea</taxon>
        <taxon>Methanobacteriati</taxon>
        <taxon>Methanobacteriota</taxon>
        <taxon>Thermococci</taxon>
        <taxon>Thermococcales</taxon>
        <taxon>Thermococcaceae</taxon>
        <taxon>Thermococcus</taxon>
    </lineage>
</organism>
<keyword evidence="1" id="KW-0175">Coiled coil</keyword>
<reference evidence="2 7" key="2">
    <citation type="submission" date="2016-04" db="EMBL/GenBank/DDBJ databases">
        <title>Complete genome sequence of Thermococcus thioreducens type strain OGL-20P.</title>
        <authorList>
            <person name="Oger P.M."/>
        </authorList>
    </citation>
    <scope>NUCLEOTIDE SEQUENCE [LARGE SCALE GENOMIC DNA]</scope>
    <source>
        <strain evidence="2 7">OGL-20P</strain>
    </source>
</reference>
<accession>A0A0Q2XP29</accession>
<gene>
    <name evidence="2" type="ORF">A3L14_05095</name>
    <name evidence="3" type="ORF">AMR53_02090</name>
    <name evidence="4" type="ORF">SAMN05216170_0946</name>
</gene>
<evidence type="ECO:0000313" key="3">
    <source>
        <dbReference type="EMBL" id="KQH83036.1"/>
    </source>
</evidence>
<dbReference type="Proteomes" id="UP000182125">
    <property type="component" value="Unassembled WGS sequence"/>
</dbReference>
<proteinExistence type="predicted"/>
<reference evidence="3 5" key="1">
    <citation type="submission" date="2015-08" db="EMBL/GenBank/DDBJ databases">
        <title>Thermococcus thioreducens DSM 14981 genome sequencing.</title>
        <authorList>
            <person name="Hong S.-J."/>
            <person name="Kim M.-C."/>
            <person name="Shin J.-H."/>
        </authorList>
    </citation>
    <scope>NUCLEOTIDE SEQUENCE [LARGE SCALE GENOMIC DNA]</scope>
    <source>
        <strain evidence="3 5">DSM 14981</strain>
    </source>
</reference>
<dbReference type="KEGG" id="ttd:A3L14_05095"/>
<dbReference type="EMBL" id="CP015105">
    <property type="protein sequence ID" value="ASJ12303.1"/>
    <property type="molecule type" value="Genomic_DNA"/>
</dbReference>
<protein>
    <submittedName>
        <fullName evidence="3">Uncharacterized protein</fullName>
    </submittedName>
</protein>
<dbReference type="Proteomes" id="UP000250136">
    <property type="component" value="Chromosome"/>
</dbReference>
<keyword evidence="7" id="KW-1185">Reference proteome</keyword>
<evidence type="ECO:0000313" key="7">
    <source>
        <dbReference type="Proteomes" id="UP000250136"/>
    </source>
</evidence>